<dbReference type="InterPro" id="IPR026881">
    <property type="entry name" value="WYL_dom"/>
</dbReference>
<dbReference type="OrthoDB" id="9815009at2"/>
<dbReference type="Gene3D" id="1.10.10.10">
    <property type="entry name" value="Winged helix-like DNA-binding domain superfamily/Winged helix DNA-binding domain"/>
    <property type="match status" value="1"/>
</dbReference>
<dbReference type="Pfam" id="PF08279">
    <property type="entry name" value="HTH_11"/>
    <property type="match status" value="1"/>
</dbReference>
<dbReference type="InterPro" id="IPR001034">
    <property type="entry name" value="DeoR_HTH"/>
</dbReference>
<dbReference type="InterPro" id="IPR051534">
    <property type="entry name" value="CBASS_pafABC_assoc_protein"/>
</dbReference>
<organism evidence="4 5">
    <name type="scientific">Brevibacillus laterosporus</name>
    <name type="common">Bacillus laterosporus</name>
    <dbReference type="NCBI Taxonomy" id="1465"/>
    <lineage>
        <taxon>Bacteria</taxon>
        <taxon>Bacillati</taxon>
        <taxon>Bacillota</taxon>
        <taxon>Bacilli</taxon>
        <taxon>Bacillales</taxon>
        <taxon>Paenibacillaceae</taxon>
        <taxon>Brevibacillus</taxon>
    </lineage>
</organism>
<dbReference type="InterPro" id="IPR028349">
    <property type="entry name" value="PafC-like"/>
</dbReference>
<reference evidence="4 5" key="1">
    <citation type="submission" date="2018-11" db="EMBL/GenBank/DDBJ databases">
        <title>Phylogenetic determinants of toxin gene distribution in genomes of Brevibacillus laterosporus.</title>
        <authorList>
            <person name="Glare T.R."/>
            <person name="Durrant A."/>
            <person name="Berry C."/>
            <person name="Palma L."/>
            <person name="Ormskirk M."/>
            <person name="Cox M.O."/>
        </authorList>
    </citation>
    <scope>NUCLEOTIDE SEQUENCE [LARGE SCALE GENOMIC DNA]</scope>
    <source>
        <strain evidence="4 5">1821L</strain>
    </source>
</reference>
<dbReference type="PROSITE" id="PS51000">
    <property type="entry name" value="HTH_DEOR_2"/>
    <property type="match status" value="1"/>
</dbReference>
<gene>
    <name evidence="4" type="ORF">EEL30_18725</name>
</gene>
<accession>A0A518VAY6</accession>
<evidence type="ECO:0000313" key="5">
    <source>
        <dbReference type="Proteomes" id="UP000319432"/>
    </source>
</evidence>
<name>A0A518VAY6_BRELA</name>
<dbReference type="SUPFAM" id="SSF46785">
    <property type="entry name" value="Winged helix' DNA-binding domain"/>
    <property type="match status" value="1"/>
</dbReference>
<dbReference type="Pfam" id="PF25583">
    <property type="entry name" value="WCX"/>
    <property type="match status" value="1"/>
</dbReference>
<dbReference type="InterPro" id="IPR057727">
    <property type="entry name" value="WCX_dom"/>
</dbReference>
<keyword evidence="1" id="KW-0805">Transcription regulation</keyword>
<feature type="domain" description="HTH deoR-type" evidence="3">
    <location>
        <begin position="3"/>
        <end position="58"/>
    </location>
</feature>
<dbReference type="InterPro" id="IPR013196">
    <property type="entry name" value="HTH_11"/>
</dbReference>
<dbReference type="InterPro" id="IPR036388">
    <property type="entry name" value="WH-like_DNA-bd_sf"/>
</dbReference>
<dbReference type="PANTHER" id="PTHR34580:SF9">
    <property type="entry name" value="SLL5097 PROTEIN"/>
    <property type="match status" value="1"/>
</dbReference>
<evidence type="ECO:0000256" key="1">
    <source>
        <dbReference type="ARBA" id="ARBA00023015"/>
    </source>
</evidence>
<dbReference type="EMBL" id="CP033464">
    <property type="protein sequence ID" value="QDX94139.1"/>
    <property type="molecule type" value="Genomic_DNA"/>
</dbReference>
<dbReference type="PANTHER" id="PTHR34580">
    <property type="match status" value="1"/>
</dbReference>
<evidence type="ECO:0000256" key="2">
    <source>
        <dbReference type="ARBA" id="ARBA00023163"/>
    </source>
</evidence>
<dbReference type="InterPro" id="IPR036390">
    <property type="entry name" value="WH_DNA-bd_sf"/>
</dbReference>
<evidence type="ECO:0000259" key="3">
    <source>
        <dbReference type="PROSITE" id="PS51000"/>
    </source>
</evidence>
<protein>
    <submittedName>
        <fullName evidence="4">YafY family transcriptional regulator</fullName>
    </submittedName>
</protein>
<sequence>MSKTQRLIEMMMTINAKRKFTARELAQEFGVSYRTILRDLNELSVLGVPIYSEVGASGGYYLLQDRMLPPIFFKESEAVAMFFAYQSLQFFDSLPFRSETRTALKKFYHYLPEDVKRRIDQMQDRIVFWNPTYSQSSLHLEVLLETAIDQSVITIHYDGKKGITERMIQPIGLYSYNGFWYCPAYCLQRQAYRMFRADRIKQVEIPSTEANVLEQDHGNASFPKKASVEQSSAGHRKKQLFGSIMDWITYSEQNGRNLVPFAVELTRDGTRQAKSVLDLVRVVEERKDGTGWIDTKIPRSEIPFFAELIWNLGLEVTVKEPKELITYMKEKIEKMRKHYG</sequence>
<dbReference type="Pfam" id="PF13280">
    <property type="entry name" value="WYL"/>
    <property type="match status" value="1"/>
</dbReference>
<keyword evidence="2" id="KW-0804">Transcription</keyword>
<dbReference type="GO" id="GO:0003700">
    <property type="term" value="F:DNA-binding transcription factor activity"/>
    <property type="evidence" value="ECO:0007669"/>
    <property type="project" value="InterPro"/>
</dbReference>
<proteinExistence type="predicted"/>
<dbReference type="Proteomes" id="UP000319432">
    <property type="component" value="Chromosome"/>
</dbReference>
<dbReference type="AlphaFoldDB" id="A0A518VAY6"/>
<evidence type="ECO:0000313" key="4">
    <source>
        <dbReference type="EMBL" id="QDX94139.1"/>
    </source>
</evidence>
<dbReference type="PIRSF" id="PIRSF016838">
    <property type="entry name" value="PafC"/>
    <property type="match status" value="1"/>
</dbReference>
<keyword evidence="5" id="KW-1185">Reference proteome</keyword>
<dbReference type="PROSITE" id="PS52050">
    <property type="entry name" value="WYL"/>
    <property type="match status" value="1"/>
</dbReference>